<dbReference type="PANTHER" id="PTHR47165:SF4">
    <property type="entry name" value="OS03G0429900 PROTEIN"/>
    <property type="match status" value="1"/>
</dbReference>
<gene>
    <name evidence="1" type="ORF">POM88_044693</name>
</gene>
<dbReference type="SUPFAM" id="SSF50249">
    <property type="entry name" value="Nucleic acid-binding proteins"/>
    <property type="match status" value="1"/>
</dbReference>
<dbReference type="PANTHER" id="PTHR47165">
    <property type="entry name" value="OS03G0429900 PROTEIN"/>
    <property type="match status" value="1"/>
</dbReference>
<dbReference type="Proteomes" id="UP001237642">
    <property type="component" value="Unassembled WGS sequence"/>
</dbReference>
<proteinExistence type="predicted"/>
<reference evidence="1" key="1">
    <citation type="submission" date="2023-02" db="EMBL/GenBank/DDBJ databases">
        <title>Genome of toxic invasive species Heracleum sosnowskyi carries increased number of genes despite the absence of recent whole-genome duplications.</title>
        <authorList>
            <person name="Schelkunov M."/>
            <person name="Shtratnikova V."/>
            <person name="Makarenko M."/>
            <person name="Klepikova A."/>
            <person name="Omelchenko D."/>
            <person name="Novikova G."/>
            <person name="Obukhova E."/>
            <person name="Bogdanov V."/>
            <person name="Penin A."/>
            <person name="Logacheva M."/>
        </authorList>
    </citation>
    <scope>NUCLEOTIDE SEQUENCE</scope>
    <source>
        <strain evidence="1">Hsosn_3</strain>
        <tissue evidence="1">Leaf</tissue>
    </source>
</reference>
<dbReference type="InterPro" id="IPR012340">
    <property type="entry name" value="NA-bd_OB-fold"/>
</dbReference>
<protein>
    <recommendedName>
        <fullName evidence="3">Replication factor A C-terminal domain-containing protein</fullName>
    </recommendedName>
</protein>
<sequence>MLSLLMKRDRRIVITLWEERAIQFRDSVVAASNGRAAFVVIIGILEKKYSLANVILSSGDGTATYCNIDYAPLNDLRASVLTATGHTIDSMPPPTTARLMAATTDATMEKTIQEILESEAPKEDEVIRVLCEATIVAISKYDDWFYNSCLNCPCGIQFDSDKLSCRLCPGPIDKYRQRYMMSDLCAYINNNVLTCVTNL</sequence>
<reference evidence="1" key="2">
    <citation type="submission" date="2023-05" db="EMBL/GenBank/DDBJ databases">
        <authorList>
            <person name="Schelkunov M.I."/>
        </authorList>
    </citation>
    <scope>NUCLEOTIDE SEQUENCE</scope>
    <source>
        <strain evidence="1">Hsosn_3</strain>
        <tissue evidence="1">Leaf</tissue>
    </source>
</reference>
<evidence type="ECO:0000313" key="2">
    <source>
        <dbReference type="Proteomes" id="UP001237642"/>
    </source>
</evidence>
<comment type="caution">
    <text evidence="1">The sequence shown here is derived from an EMBL/GenBank/DDBJ whole genome shotgun (WGS) entry which is preliminary data.</text>
</comment>
<organism evidence="1 2">
    <name type="scientific">Heracleum sosnowskyi</name>
    <dbReference type="NCBI Taxonomy" id="360622"/>
    <lineage>
        <taxon>Eukaryota</taxon>
        <taxon>Viridiplantae</taxon>
        <taxon>Streptophyta</taxon>
        <taxon>Embryophyta</taxon>
        <taxon>Tracheophyta</taxon>
        <taxon>Spermatophyta</taxon>
        <taxon>Magnoliopsida</taxon>
        <taxon>eudicotyledons</taxon>
        <taxon>Gunneridae</taxon>
        <taxon>Pentapetalae</taxon>
        <taxon>asterids</taxon>
        <taxon>campanulids</taxon>
        <taxon>Apiales</taxon>
        <taxon>Apiaceae</taxon>
        <taxon>Apioideae</taxon>
        <taxon>apioid superclade</taxon>
        <taxon>Tordylieae</taxon>
        <taxon>Tordyliinae</taxon>
        <taxon>Heracleum</taxon>
    </lineage>
</organism>
<evidence type="ECO:0000313" key="1">
    <source>
        <dbReference type="EMBL" id="KAK1360219.1"/>
    </source>
</evidence>
<accession>A0AAD8H4D2</accession>
<name>A0AAD8H4D2_9APIA</name>
<keyword evidence="2" id="KW-1185">Reference proteome</keyword>
<dbReference type="EMBL" id="JAUIZM010000010">
    <property type="protein sequence ID" value="KAK1360219.1"/>
    <property type="molecule type" value="Genomic_DNA"/>
</dbReference>
<dbReference type="AlphaFoldDB" id="A0AAD8H4D2"/>
<dbReference type="Gene3D" id="2.40.50.140">
    <property type="entry name" value="Nucleic acid-binding proteins"/>
    <property type="match status" value="2"/>
</dbReference>
<evidence type="ECO:0008006" key="3">
    <source>
        <dbReference type="Google" id="ProtNLM"/>
    </source>
</evidence>